<dbReference type="SUPFAM" id="SSF53187">
    <property type="entry name" value="Zn-dependent exopeptidases"/>
    <property type="match status" value="1"/>
</dbReference>
<proteinExistence type="predicted"/>
<dbReference type="InterPro" id="IPR017439">
    <property type="entry name" value="Amidohydrolase"/>
</dbReference>
<feature type="signal peptide" evidence="3">
    <location>
        <begin position="1"/>
        <end position="24"/>
    </location>
</feature>
<sequence>MFLKSALTPILFIMALLSIDPSHAKDNFTPDFDTLAKKYESSAIEQRRHIHQNPELSSREFKTQANLREALKEIPGIKIIEGEWGTGVVAILEGGKPGPIVAWRTDMDALPITEETGLPYASTVVDTLRGGRQTGVMHACGHDFHMAIAVGLMRILSDVRDELPGAVLFIGEPAEEIGAGALQLLEAGLFDEGRLPQCALAIHIHPTIPFGMVGSCPGPSSANVDGFRLRVLGKGGHGAYPHKTIDPVTLAARMVLAFQAIVSREIDVNRNCVISVGSINGGATSNVIPGEVLIDATVRSHDQETRELLKQKIERTVSGLAMAAGAPEPEMEYYYGTASGYNNPTLVEQCREVFRRVLGDENEIIYEPPMGGEDFSYYGKQVPGFQFRLGVGRSDREMALHRANLDPDERAIGLGLRLAAEVVWDQLQRGEDTFGN</sequence>
<feature type="binding site" evidence="2">
    <location>
        <position position="203"/>
    </location>
    <ligand>
        <name>Mn(2+)</name>
        <dbReference type="ChEBI" id="CHEBI:29035"/>
        <label>2</label>
    </ligand>
</feature>
<gene>
    <name evidence="5" type="ORF">KJ970_17995</name>
</gene>
<keyword evidence="3" id="KW-0732">Signal</keyword>
<keyword evidence="2" id="KW-0479">Metal-binding</keyword>
<name>A0A948W7P3_UNCEI</name>
<dbReference type="InterPro" id="IPR011650">
    <property type="entry name" value="Peptidase_M20_dimer"/>
</dbReference>
<dbReference type="FunFam" id="3.30.70.360:FF:000001">
    <property type="entry name" value="N-acetyldiaminopimelate deacetylase"/>
    <property type="match status" value="1"/>
</dbReference>
<dbReference type="SUPFAM" id="SSF55031">
    <property type="entry name" value="Bacterial exopeptidase dimerisation domain"/>
    <property type="match status" value="1"/>
</dbReference>
<accession>A0A948W7P3</accession>
<dbReference type="PANTHER" id="PTHR11014">
    <property type="entry name" value="PEPTIDASE M20 FAMILY MEMBER"/>
    <property type="match status" value="1"/>
</dbReference>
<feature type="chain" id="PRO_5037130801" evidence="3">
    <location>
        <begin position="25"/>
        <end position="436"/>
    </location>
</feature>
<evidence type="ECO:0000313" key="5">
    <source>
        <dbReference type="EMBL" id="MBU2692814.1"/>
    </source>
</evidence>
<feature type="binding site" evidence="2">
    <location>
        <position position="176"/>
    </location>
    <ligand>
        <name>Mn(2+)</name>
        <dbReference type="ChEBI" id="CHEBI:29035"/>
        <label>2</label>
    </ligand>
</feature>
<dbReference type="GO" id="GO:0019877">
    <property type="term" value="P:diaminopimelate biosynthetic process"/>
    <property type="evidence" value="ECO:0007669"/>
    <property type="project" value="UniProtKB-ARBA"/>
</dbReference>
<dbReference type="GO" id="GO:0050118">
    <property type="term" value="F:N-acetyldiaminopimelate deacetylase activity"/>
    <property type="evidence" value="ECO:0007669"/>
    <property type="project" value="UniProtKB-ARBA"/>
</dbReference>
<evidence type="ECO:0000313" key="6">
    <source>
        <dbReference type="Proteomes" id="UP000777784"/>
    </source>
</evidence>
<keyword evidence="1" id="KW-0378">Hydrolase</keyword>
<dbReference type="GO" id="GO:0046872">
    <property type="term" value="F:metal ion binding"/>
    <property type="evidence" value="ECO:0007669"/>
    <property type="project" value="UniProtKB-KW"/>
</dbReference>
<organism evidence="5 6">
    <name type="scientific">Eiseniibacteriota bacterium</name>
    <dbReference type="NCBI Taxonomy" id="2212470"/>
    <lineage>
        <taxon>Bacteria</taxon>
        <taxon>Candidatus Eiseniibacteriota</taxon>
    </lineage>
</organism>
<evidence type="ECO:0000259" key="4">
    <source>
        <dbReference type="Pfam" id="PF07687"/>
    </source>
</evidence>
<dbReference type="NCBIfam" id="TIGR01891">
    <property type="entry name" value="amidohydrolases"/>
    <property type="match status" value="1"/>
</dbReference>
<dbReference type="Proteomes" id="UP000777784">
    <property type="component" value="Unassembled WGS sequence"/>
</dbReference>
<dbReference type="CDD" id="cd03886">
    <property type="entry name" value="M20_Acy1"/>
    <property type="match status" value="1"/>
</dbReference>
<feature type="binding site" evidence="2">
    <location>
        <position position="140"/>
    </location>
    <ligand>
        <name>Mn(2+)</name>
        <dbReference type="ChEBI" id="CHEBI:29035"/>
        <label>2</label>
    </ligand>
</feature>
<comment type="caution">
    <text evidence="5">The sequence shown here is derived from an EMBL/GenBank/DDBJ whole genome shotgun (WGS) entry which is preliminary data.</text>
</comment>
<dbReference type="AlphaFoldDB" id="A0A948W7P3"/>
<feature type="domain" description="Peptidase M20 dimerisation" evidence="4">
    <location>
        <begin position="224"/>
        <end position="318"/>
    </location>
</feature>
<dbReference type="Pfam" id="PF01546">
    <property type="entry name" value="Peptidase_M20"/>
    <property type="match status" value="1"/>
</dbReference>
<dbReference type="PIRSF" id="PIRSF005962">
    <property type="entry name" value="Pept_M20D_amidohydro"/>
    <property type="match status" value="1"/>
</dbReference>
<reference evidence="5" key="1">
    <citation type="submission" date="2021-05" db="EMBL/GenBank/DDBJ databases">
        <title>Energy efficiency and biological interactions define the core microbiome of deep oligotrophic groundwater.</title>
        <authorList>
            <person name="Mehrshad M."/>
            <person name="Lopez-Fernandez M."/>
            <person name="Bell E."/>
            <person name="Bernier-Latmani R."/>
            <person name="Bertilsson S."/>
            <person name="Dopson M."/>
        </authorList>
    </citation>
    <scope>NUCLEOTIDE SEQUENCE</scope>
    <source>
        <strain evidence="5">Modern_marine.mb.64</strain>
    </source>
</reference>
<dbReference type="Pfam" id="PF07687">
    <property type="entry name" value="M20_dimer"/>
    <property type="match status" value="1"/>
</dbReference>
<dbReference type="Gene3D" id="3.30.70.360">
    <property type="match status" value="1"/>
</dbReference>
<feature type="binding site" evidence="2">
    <location>
        <position position="401"/>
    </location>
    <ligand>
        <name>Mn(2+)</name>
        <dbReference type="ChEBI" id="CHEBI:29035"/>
        <label>2</label>
    </ligand>
</feature>
<dbReference type="InterPro" id="IPR036264">
    <property type="entry name" value="Bact_exopeptidase_dim_dom"/>
</dbReference>
<evidence type="ECO:0000256" key="1">
    <source>
        <dbReference type="ARBA" id="ARBA00022801"/>
    </source>
</evidence>
<protein>
    <submittedName>
        <fullName evidence="5">Amidohydrolase</fullName>
    </submittedName>
</protein>
<dbReference type="EMBL" id="JAHJDP010000100">
    <property type="protein sequence ID" value="MBU2692814.1"/>
    <property type="molecule type" value="Genomic_DNA"/>
</dbReference>
<comment type="cofactor">
    <cofactor evidence="2">
        <name>Mn(2+)</name>
        <dbReference type="ChEBI" id="CHEBI:29035"/>
    </cofactor>
    <text evidence="2">The Mn(2+) ion enhances activity.</text>
</comment>
<dbReference type="PANTHER" id="PTHR11014:SF63">
    <property type="entry name" value="METALLOPEPTIDASE, PUTATIVE (AFU_ORTHOLOGUE AFUA_6G09600)-RELATED"/>
    <property type="match status" value="1"/>
</dbReference>
<keyword evidence="2" id="KW-0464">Manganese</keyword>
<evidence type="ECO:0000256" key="3">
    <source>
        <dbReference type="SAM" id="SignalP"/>
    </source>
</evidence>
<feature type="binding site" evidence="2">
    <location>
        <position position="142"/>
    </location>
    <ligand>
        <name>Mn(2+)</name>
        <dbReference type="ChEBI" id="CHEBI:29035"/>
        <label>2</label>
    </ligand>
</feature>
<dbReference type="InterPro" id="IPR002933">
    <property type="entry name" value="Peptidase_M20"/>
</dbReference>
<evidence type="ECO:0000256" key="2">
    <source>
        <dbReference type="PIRSR" id="PIRSR005962-1"/>
    </source>
</evidence>
<dbReference type="Gene3D" id="3.40.630.10">
    <property type="entry name" value="Zn peptidases"/>
    <property type="match status" value="1"/>
</dbReference>